<gene>
    <name evidence="1" type="ORF">OUZ56_013021</name>
</gene>
<name>A0ABQ9Z4Q4_9CRUS</name>
<reference evidence="1 2" key="1">
    <citation type="journal article" date="2023" name="Nucleic Acids Res.">
        <title>The hologenome of Daphnia magna reveals possible DNA methylation and microbiome-mediated evolution of the host genome.</title>
        <authorList>
            <person name="Chaturvedi A."/>
            <person name="Li X."/>
            <person name="Dhandapani V."/>
            <person name="Marshall H."/>
            <person name="Kissane S."/>
            <person name="Cuenca-Cambronero M."/>
            <person name="Asole G."/>
            <person name="Calvet F."/>
            <person name="Ruiz-Romero M."/>
            <person name="Marangio P."/>
            <person name="Guigo R."/>
            <person name="Rago D."/>
            <person name="Mirbahai L."/>
            <person name="Eastwood N."/>
            <person name="Colbourne J.K."/>
            <person name="Zhou J."/>
            <person name="Mallon E."/>
            <person name="Orsini L."/>
        </authorList>
    </citation>
    <scope>NUCLEOTIDE SEQUENCE [LARGE SCALE GENOMIC DNA]</scope>
    <source>
        <strain evidence="1">LRV0_1</strain>
    </source>
</reference>
<evidence type="ECO:0000313" key="2">
    <source>
        <dbReference type="Proteomes" id="UP001234178"/>
    </source>
</evidence>
<protein>
    <submittedName>
        <fullName evidence="1">Uncharacterized protein</fullName>
    </submittedName>
</protein>
<evidence type="ECO:0000313" key="1">
    <source>
        <dbReference type="EMBL" id="KAK4007872.1"/>
    </source>
</evidence>
<comment type="caution">
    <text evidence="1">The sequence shown here is derived from an EMBL/GenBank/DDBJ whole genome shotgun (WGS) entry which is preliminary data.</text>
</comment>
<proteinExistence type="predicted"/>
<organism evidence="1 2">
    <name type="scientific">Daphnia magna</name>
    <dbReference type="NCBI Taxonomy" id="35525"/>
    <lineage>
        <taxon>Eukaryota</taxon>
        <taxon>Metazoa</taxon>
        <taxon>Ecdysozoa</taxon>
        <taxon>Arthropoda</taxon>
        <taxon>Crustacea</taxon>
        <taxon>Branchiopoda</taxon>
        <taxon>Diplostraca</taxon>
        <taxon>Cladocera</taxon>
        <taxon>Anomopoda</taxon>
        <taxon>Daphniidae</taxon>
        <taxon>Daphnia</taxon>
    </lineage>
</organism>
<dbReference type="EMBL" id="JAOYFB010000002">
    <property type="protein sequence ID" value="KAK4007872.1"/>
    <property type="molecule type" value="Genomic_DNA"/>
</dbReference>
<dbReference type="Proteomes" id="UP001234178">
    <property type="component" value="Unassembled WGS sequence"/>
</dbReference>
<sequence>MFCFVRVFFPSNCTSPSSEIATMGRLDFNQPVGSSYTSQRIRANAAPCGEAEPALYATEGIRELLAAA</sequence>
<accession>A0ABQ9Z4Q4</accession>
<keyword evidence="2" id="KW-1185">Reference proteome</keyword>